<reference evidence="2" key="1">
    <citation type="submission" date="2023-03" db="EMBL/GenBank/DDBJ databases">
        <authorList>
            <person name="Julca I."/>
        </authorList>
    </citation>
    <scope>NUCLEOTIDE SEQUENCE</scope>
</reference>
<feature type="region of interest" description="Disordered" evidence="1">
    <location>
        <begin position="1"/>
        <end position="116"/>
    </location>
</feature>
<organism evidence="2 3">
    <name type="scientific">Oldenlandia corymbosa var. corymbosa</name>
    <dbReference type="NCBI Taxonomy" id="529605"/>
    <lineage>
        <taxon>Eukaryota</taxon>
        <taxon>Viridiplantae</taxon>
        <taxon>Streptophyta</taxon>
        <taxon>Embryophyta</taxon>
        <taxon>Tracheophyta</taxon>
        <taxon>Spermatophyta</taxon>
        <taxon>Magnoliopsida</taxon>
        <taxon>eudicotyledons</taxon>
        <taxon>Gunneridae</taxon>
        <taxon>Pentapetalae</taxon>
        <taxon>asterids</taxon>
        <taxon>lamiids</taxon>
        <taxon>Gentianales</taxon>
        <taxon>Rubiaceae</taxon>
        <taxon>Rubioideae</taxon>
        <taxon>Spermacoceae</taxon>
        <taxon>Hedyotis-Oldenlandia complex</taxon>
        <taxon>Oldenlandia</taxon>
    </lineage>
</organism>
<proteinExistence type="predicted"/>
<protein>
    <submittedName>
        <fullName evidence="2">OLC1v1024084C1</fullName>
    </submittedName>
</protein>
<feature type="compositionally biased region" description="Polar residues" evidence="1">
    <location>
        <begin position="28"/>
        <end position="41"/>
    </location>
</feature>
<gene>
    <name evidence="2" type="ORF">OLC1_LOCUS1830</name>
</gene>
<dbReference type="EMBL" id="OX459118">
    <property type="protein sequence ID" value="CAI9089497.1"/>
    <property type="molecule type" value="Genomic_DNA"/>
</dbReference>
<dbReference type="Proteomes" id="UP001161247">
    <property type="component" value="Chromosome 1"/>
</dbReference>
<keyword evidence="3" id="KW-1185">Reference proteome</keyword>
<evidence type="ECO:0000256" key="1">
    <source>
        <dbReference type="SAM" id="MobiDB-lite"/>
    </source>
</evidence>
<name>A0AAV1C280_OLDCO</name>
<feature type="compositionally biased region" description="Polar residues" evidence="1">
    <location>
        <begin position="53"/>
        <end position="74"/>
    </location>
</feature>
<dbReference type="AlphaFoldDB" id="A0AAV1C280"/>
<feature type="compositionally biased region" description="Polar residues" evidence="1">
    <location>
        <begin position="10"/>
        <end position="20"/>
    </location>
</feature>
<accession>A0AAV1C280</accession>
<evidence type="ECO:0000313" key="3">
    <source>
        <dbReference type="Proteomes" id="UP001161247"/>
    </source>
</evidence>
<evidence type="ECO:0000313" key="2">
    <source>
        <dbReference type="EMBL" id="CAI9089497.1"/>
    </source>
</evidence>
<sequence>MGQSKRKQRAQTSNSAQAPTTEEFPHQDTMQQSRQPEQTPNEFDRRKRKKGASSVSQNPNSDIAPNDNPQPQVRRSTRVRERLSTEPPIPSNERPSSEVPKPVQVGAQPVNGAHSKKRKLSYLDKVMVNENAEYLGDHPPYKVGRWARHKATRVGKRDNYA</sequence>